<dbReference type="GO" id="GO:0005634">
    <property type="term" value="C:nucleus"/>
    <property type="evidence" value="ECO:0007669"/>
    <property type="project" value="UniProtKB-SubCell"/>
</dbReference>
<evidence type="ECO:0000313" key="4">
    <source>
        <dbReference type="EMBL" id="RJE21383.1"/>
    </source>
</evidence>
<dbReference type="AlphaFoldDB" id="A0A3A2ZGI6"/>
<dbReference type="Pfam" id="PF11951">
    <property type="entry name" value="Fungal_trans_2"/>
    <property type="match status" value="1"/>
</dbReference>
<dbReference type="InterPro" id="IPR021858">
    <property type="entry name" value="Fun_TF"/>
</dbReference>
<dbReference type="GO" id="GO:0000976">
    <property type="term" value="F:transcription cis-regulatory region binding"/>
    <property type="evidence" value="ECO:0007669"/>
    <property type="project" value="TreeGrafter"/>
</dbReference>
<feature type="region of interest" description="Disordered" evidence="3">
    <location>
        <begin position="1"/>
        <end position="21"/>
    </location>
</feature>
<keyword evidence="2" id="KW-0539">Nucleus</keyword>
<evidence type="ECO:0000256" key="1">
    <source>
        <dbReference type="ARBA" id="ARBA00004123"/>
    </source>
</evidence>
<evidence type="ECO:0000313" key="5">
    <source>
        <dbReference type="Proteomes" id="UP000266188"/>
    </source>
</evidence>
<evidence type="ECO:0000256" key="3">
    <source>
        <dbReference type="SAM" id="MobiDB-lite"/>
    </source>
</evidence>
<dbReference type="Proteomes" id="UP000266188">
    <property type="component" value="Unassembled WGS sequence"/>
</dbReference>
<dbReference type="STRING" id="2070753.A0A3A2ZGI6"/>
<sequence length="421" mass="47614">MFSMPTRRQEITPNDYELTSTDNPEEALKDIRVHRLLRYYTTHLAAWYDLNDRQRHFTDVVPVKARQSPLLLSAVLAFSAASKHGSDAKENLMDIAAFYHLQSVQILIRITDNIQNLQTLDMVSRGEVLAAICLLRSYEIISRSYSLCWPEPSSYIWPERLTSQSHLQGCYSLLATTRIEPEPGLARAAFWNYVREDITVALMERRRLMIELCPEHVPQDLEYDDDYANYVTILLGQVINQCFDQHAGQLELSQWRSLHDRLETWRACLPSSFEPVASVNPKNSSLPFIWTLHAWHGMLTALDSTVLSPLTDKAAALQYYHTALIILLLAKPAPQPQTTVQNIGQISSLTQELDSHASEVCALAVTSESASVWINAFGPIAFCALWLRDKSKSAEVAKAVRCWGSRTGWPVSKIVDLLTGQ</sequence>
<reference evidence="5" key="1">
    <citation type="submission" date="2017-02" db="EMBL/GenBank/DDBJ databases">
        <authorList>
            <person name="Tafer H."/>
            <person name="Lopandic K."/>
        </authorList>
    </citation>
    <scope>NUCLEOTIDE SEQUENCE [LARGE SCALE GENOMIC DNA]</scope>
    <source>
        <strain evidence="5">CBS 366.77</strain>
    </source>
</reference>
<dbReference type="GO" id="GO:0045944">
    <property type="term" value="P:positive regulation of transcription by RNA polymerase II"/>
    <property type="evidence" value="ECO:0007669"/>
    <property type="project" value="TreeGrafter"/>
</dbReference>
<name>A0A3A2ZGI6_9EURO</name>
<keyword evidence="5" id="KW-1185">Reference proteome</keyword>
<protein>
    <submittedName>
        <fullName evidence="4">Uncharacterized protein</fullName>
    </submittedName>
</protein>
<organism evidence="4 5">
    <name type="scientific">Aspergillus sclerotialis</name>
    <dbReference type="NCBI Taxonomy" id="2070753"/>
    <lineage>
        <taxon>Eukaryota</taxon>
        <taxon>Fungi</taxon>
        <taxon>Dikarya</taxon>
        <taxon>Ascomycota</taxon>
        <taxon>Pezizomycotina</taxon>
        <taxon>Eurotiomycetes</taxon>
        <taxon>Eurotiomycetidae</taxon>
        <taxon>Eurotiales</taxon>
        <taxon>Aspergillaceae</taxon>
        <taxon>Aspergillus</taxon>
        <taxon>Aspergillus subgen. Polypaecilum</taxon>
    </lineage>
</organism>
<proteinExistence type="predicted"/>
<dbReference type="OrthoDB" id="407832at2759"/>
<accession>A0A3A2ZGI6</accession>
<gene>
    <name evidence="4" type="ORF">PHISCL_06287</name>
</gene>
<dbReference type="GO" id="GO:0003700">
    <property type="term" value="F:DNA-binding transcription factor activity"/>
    <property type="evidence" value="ECO:0007669"/>
    <property type="project" value="TreeGrafter"/>
</dbReference>
<dbReference type="CDD" id="cd12148">
    <property type="entry name" value="fungal_TF_MHR"/>
    <property type="match status" value="1"/>
</dbReference>
<comment type="caution">
    <text evidence="4">The sequence shown here is derived from an EMBL/GenBank/DDBJ whole genome shotgun (WGS) entry which is preliminary data.</text>
</comment>
<evidence type="ECO:0000256" key="2">
    <source>
        <dbReference type="ARBA" id="ARBA00023242"/>
    </source>
</evidence>
<dbReference type="PANTHER" id="PTHR37534:SF25">
    <property type="entry name" value="ZN(II)2CYS6 TRANSCRIPTION FACTOR (EUROFUNG)"/>
    <property type="match status" value="1"/>
</dbReference>
<dbReference type="EMBL" id="MVGC01000232">
    <property type="protein sequence ID" value="RJE21383.1"/>
    <property type="molecule type" value="Genomic_DNA"/>
</dbReference>
<comment type="subcellular location">
    <subcellularLocation>
        <location evidence="1">Nucleus</location>
    </subcellularLocation>
</comment>
<dbReference type="PANTHER" id="PTHR37534">
    <property type="entry name" value="TRANSCRIPTIONAL ACTIVATOR PROTEIN UGA3"/>
    <property type="match status" value="1"/>
</dbReference>